<dbReference type="EMBL" id="JACOPK010000006">
    <property type="protein sequence ID" value="MBC5695843.1"/>
    <property type="molecule type" value="Genomic_DNA"/>
</dbReference>
<comment type="similarity">
    <text evidence="1">Belongs to the flavoredoxin family.</text>
</comment>
<sequence length="164" mass="18505">MKKINIAEQSFNPFELIGKDWMLISAGTAEKWNTMTASWGGVGVMWGKPSATCYIRQSRYTKTFVDDSEFFTLTVLKDGCRDALNLLGSKSGRDMDKMHESGLTPVMVEGQPTFEEAKLVLICRKACKTFIGPDDMTAENVERWYGDRDYHTMYIGEIVAAYEA</sequence>
<evidence type="ECO:0000313" key="4">
    <source>
        <dbReference type="Proteomes" id="UP000641741"/>
    </source>
</evidence>
<dbReference type="SUPFAM" id="SSF50475">
    <property type="entry name" value="FMN-binding split barrel"/>
    <property type="match status" value="1"/>
</dbReference>
<evidence type="ECO:0000256" key="1">
    <source>
        <dbReference type="ARBA" id="ARBA00038054"/>
    </source>
</evidence>
<protein>
    <submittedName>
        <fullName evidence="3">Flavin reductase</fullName>
    </submittedName>
</protein>
<accession>A0ABR7GNH3</accession>
<dbReference type="RefSeq" id="WP_186970047.1">
    <property type="nucleotide sequence ID" value="NZ_JACOPK010000006.1"/>
</dbReference>
<reference evidence="3 4" key="1">
    <citation type="submission" date="2020-08" db="EMBL/GenBank/DDBJ databases">
        <title>Genome public.</title>
        <authorList>
            <person name="Liu C."/>
            <person name="Sun Q."/>
        </authorList>
    </citation>
    <scope>NUCLEOTIDE SEQUENCE [LARGE SCALE GENOMIC DNA]</scope>
    <source>
        <strain evidence="3 4">M2</strain>
    </source>
</reference>
<organism evidence="3 4">
    <name type="scientific">Agathobaculum hominis</name>
    <dbReference type="NCBI Taxonomy" id="2763014"/>
    <lineage>
        <taxon>Bacteria</taxon>
        <taxon>Bacillati</taxon>
        <taxon>Bacillota</taxon>
        <taxon>Clostridia</taxon>
        <taxon>Eubacteriales</taxon>
        <taxon>Butyricicoccaceae</taxon>
        <taxon>Agathobaculum</taxon>
    </lineage>
</organism>
<feature type="domain" description="Flavin reductase like" evidence="2">
    <location>
        <begin position="22"/>
        <end position="162"/>
    </location>
</feature>
<dbReference type="InterPro" id="IPR012349">
    <property type="entry name" value="Split_barrel_FMN-bd"/>
</dbReference>
<name>A0ABR7GNH3_9FIRM</name>
<dbReference type="InterPro" id="IPR002563">
    <property type="entry name" value="Flavin_Rdtase-like_dom"/>
</dbReference>
<keyword evidence="4" id="KW-1185">Reference proteome</keyword>
<evidence type="ECO:0000259" key="2">
    <source>
        <dbReference type="Pfam" id="PF01613"/>
    </source>
</evidence>
<dbReference type="Proteomes" id="UP000641741">
    <property type="component" value="Unassembled WGS sequence"/>
</dbReference>
<dbReference type="Gene3D" id="2.30.110.10">
    <property type="entry name" value="Electron Transport, Fmn-binding Protein, Chain A"/>
    <property type="match status" value="1"/>
</dbReference>
<dbReference type="PANTHER" id="PTHR43567:SF5">
    <property type="entry name" value="HYPOTHETICAL CYTOSOLIC PROTEIN"/>
    <property type="match status" value="1"/>
</dbReference>
<comment type="caution">
    <text evidence="3">The sequence shown here is derived from an EMBL/GenBank/DDBJ whole genome shotgun (WGS) entry which is preliminary data.</text>
</comment>
<gene>
    <name evidence="3" type="ORF">H8S02_07780</name>
</gene>
<dbReference type="Pfam" id="PF01613">
    <property type="entry name" value="Flavin_Reduct"/>
    <property type="match status" value="1"/>
</dbReference>
<dbReference type="InterPro" id="IPR052174">
    <property type="entry name" value="Flavoredoxin"/>
</dbReference>
<proteinExistence type="inferred from homology"/>
<dbReference type="PANTHER" id="PTHR43567">
    <property type="entry name" value="FLAVOREDOXIN-RELATED-RELATED"/>
    <property type="match status" value="1"/>
</dbReference>
<evidence type="ECO:0000313" key="3">
    <source>
        <dbReference type="EMBL" id="MBC5695843.1"/>
    </source>
</evidence>